<feature type="active site" evidence="8">
    <location>
        <position position="354"/>
    </location>
</feature>
<evidence type="ECO:0000256" key="2">
    <source>
        <dbReference type="ARBA" id="ARBA00005968"/>
    </source>
</evidence>
<dbReference type="EC" id="2.3.2.13" evidence="7"/>
<dbReference type="CTD" id="565984"/>
<keyword evidence="3" id="KW-0808">Transferase</keyword>
<dbReference type="Pfam" id="PF00868">
    <property type="entry name" value="Transglut_N"/>
    <property type="match status" value="1"/>
</dbReference>
<sequence>MKGLCVSYVDWNLVGNQEDHKSQGLCSERLVVRRGKPFRITLFFKDKPFDPRTESLIFKALLGELCVEIPATFSQPTSDSTWGAQIKLGKTVYHSVTVQISTSSKAPVGLYNLQLNIQSQFGFQSCFLGGFILLFNPWCRADRVFLPSEVQRQEYVKNDMGMLFMGTSDNVQSRTWDFGLYEQKILDICLKILDISPQHNKNKNKDYLCRSDPVYLSRVVCAMINCEDDKGVLKGNWSGDFSKGVSPSQWTGSAAILKLWDKTQFSPVLYGQCWVFASVMCTVMRVLGIPTRVVTNFNSAHDTDGNLSVEEYYSETGEKLPQTADSIWNYHLWVECWMTRPDIGVGFDGWQALDPTPQERSDGIYCCGPCPVKAVREKRVDLFYDIPFIYAEVNADVHTAVVRNGKVLTWKVDTDRVGSLICTKCVDGSSPQDITNTYKKAKDNMSSAGSNCGSVTSQPSANTQRQKQTLGVSLKLSKVPVAGENISFSVTVTNKANFTRIVGEHVNAQVKEYNRSPMETFWEASQRLKLGPREVAVIQHSIPYAQAMRFLLGDNLVNLAVVLRDDVTMERVLEYEEFNISTPQISIQIDDEDGVLENTKHTVLLSFHNFFPVAVTGVLRVSGPGLTQEEETSKAYLLKAGETRQQAITICPKTAGAKMLQASLKLSNNHTVLRGSKTINVKAA</sequence>
<evidence type="ECO:0000313" key="12">
    <source>
        <dbReference type="Proteomes" id="UP000261540"/>
    </source>
</evidence>
<accession>A0A3B3SF96</accession>
<dbReference type="InterPro" id="IPR014756">
    <property type="entry name" value="Ig_E-set"/>
</dbReference>
<reference evidence="11" key="1">
    <citation type="submission" date="2025-08" db="UniProtKB">
        <authorList>
            <consortium name="Ensembl"/>
        </authorList>
    </citation>
    <scope>IDENTIFICATION</scope>
</reference>
<protein>
    <recommendedName>
        <fullName evidence="7">protein-glutamine gamma-glutamyltransferase</fullName>
        <ecNumber evidence="7">2.3.2.13</ecNumber>
    </recommendedName>
</protein>
<evidence type="ECO:0000256" key="8">
    <source>
        <dbReference type="PIRSR" id="PIRSR000459-1"/>
    </source>
</evidence>
<dbReference type="InterPro" id="IPR013783">
    <property type="entry name" value="Ig-like_fold"/>
</dbReference>
<dbReference type="GO" id="GO:0005739">
    <property type="term" value="C:mitochondrion"/>
    <property type="evidence" value="ECO:0007669"/>
    <property type="project" value="TreeGrafter"/>
</dbReference>
<evidence type="ECO:0000256" key="1">
    <source>
        <dbReference type="ARBA" id="ARBA00001913"/>
    </source>
</evidence>
<dbReference type="InterPro" id="IPR036985">
    <property type="entry name" value="Transglutaminase-like_sf"/>
</dbReference>
<dbReference type="SUPFAM" id="SSF54001">
    <property type="entry name" value="Cysteine proteinases"/>
    <property type="match status" value="1"/>
</dbReference>
<dbReference type="Gene3D" id="3.90.260.10">
    <property type="entry name" value="Transglutaminase-like"/>
    <property type="match status" value="1"/>
</dbReference>
<dbReference type="InterPro" id="IPR002931">
    <property type="entry name" value="Transglutaminase-like"/>
</dbReference>
<organism evidence="11 12">
    <name type="scientific">Paramormyrops kingsleyae</name>
    <dbReference type="NCBI Taxonomy" id="1676925"/>
    <lineage>
        <taxon>Eukaryota</taxon>
        <taxon>Metazoa</taxon>
        <taxon>Chordata</taxon>
        <taxon>Craniata</taxon>
        <taxon>Vertebrata</taxon>
        <taxon>Euteleostomi</taxon>
        <taxon>Actinopterygii</taxon>
        <taxon>Neopterygii</taxon>
        <taxon>Teleostei</taxon>
        <taxon>Osteoglossocephala</taxon>
        <taxon>Osteoglossomorpha</taxon>
        <taxon>Osteoglossiformes</taxon>
        <taxon>Mormyridae</taxon>
        <taxon>Paramormyrops</taxon>
    </lineage>
</organism>
<dbReference type="GeneTree" id="ENSGT01050000244866"/>
<evidence type="ECO:0000256" key="4">
    <source>
        <dbReference type="ARBA" id="ARBA00022723"/>
    </source>
</evidence>
<keyword evidence="4" id="KW-0479">Metal-binding</keyword>
<dbReference type="InterPro" id="IPR050779">
    <property type="entry name" value="Transglutaminase"/>
</dbReference>
<feature type="domain" description="Transglutaminase-like" evidence="10">
    <location>
        <begin position="265"/>
        <end position="357"/>
    </location>
</feature>
<dbReference type="SUPFAM" id="SSF49309">
    <property type="entry name" value="Transglutaminase, two C-terminal domains"/>
    <property type="match status" value="2"/>
</dbReference>
<evidence type="ECO:0000256" key="5">
    <source>
        <dbReference type="ARBA" id="ARBA00022837"/>
    </source>
</evidence>
<evidence type="ECO:0000256" key="3">
    <source>
        <dbReference type="ARBA" id="ARBA00022679"/>
    </source>
</evidence>
<dbReference type="InterPro" id="IPR001102">
    <property type="entry name" value="Transglutaminase_N"/>
</dbReference>
<dbReference type="GO" id="GO:0046872">
    <property type="term" value="F:metal ion binding"/>
    <property type="evidence" value="ECO:0007669"/>
    <property type="project" value="UniProtKB-KW"/>
</dbReference>
<dbReference type="InterPro" id="IPR036238">
    <property type="entry name" value="Transglutaminase_C_sf"/>
</dbReference>
<keyword evidence="12" id="KW-1185">Reference proteome</keyword>
<dbReference type="Pfam" id="PF01841">
    <property type="entry name" value="Transglut_core"/>
    <property type="match status" value="1"/>
</dbReference>
<keyword evidence="5" id="KW-0106">Calcium</keyword>
<dbReference type="OrthoDB" id="437511at2759"/>
<evidence type="ECO:0000256" key="9">
    <source>
        <dbReference type="SAM" id="MobiDB-lite"/>
    </source>
</evidence>
<dbReference type="PIRSF" id="PIRSF000459">
    <property type="entry name" value="TGM_EBP42"/>
    <property type="match status" value="1"/>
</dbReference>
<dbReference type="GO" id="GO:0003810">
    <property type="term" value="F:protein-glutamine gamma-glutamyltransferase activity"/>
    <property type="evidence" value="ECO:0007669"/>
    <property type="project" value="UniProtKB-EC"/>
</dbReference>
<dbReference type="SUPFAM" id="SSF81296">
    <property type="entry name" value="E set domains"/>
    <property type="match status" value="1"/>
</dbReference>
<feature type="region of interest" description="Disordered" evidence="9">
    <location>
        <begin position="448"/>
        <end position="467"/>
    </location>
</feature>
<comment type="similarity">
    <text evidence="2">Belongs to the transglutaminase superfamily. Transglutaminase family.</text>
</comment>
<dbReference type="PANTHER" id="PTHR11590:SF80">
    <property type="entry name" value="TRANSGLUTAMINASE 5,-LIKE"/>
    <property type="match status" value="1"/>
</dbReference>
<evidence type="ECO:0000313" key="11">
    <source>
        <dbReference type="Ensembl" id="ENSPKIP00000029098.1"/>
    </source>
</evidence>
<dbReference type="InterPro" id="IPR023608">
    <property type="entry name" value="Transglutaminase_animal"/>
</dbReference>
<dbReference type="InterPro" id="IPR038765">
    <property type="entry name" value="Papain-like_cys_pep_sf"/>
</dbReference>
<keyword evidence="6" id="KW-0012">Acyltransferase</keyword>
<dbReference type="SMART" id="SM00460">
    <property type="entry name" value="TGc"/>
    <property type="match status" value="1"/>
</dbReference>
<dbReference type="Gene3D" id="2.60.40.10">
    <property type="entry name" value="Immunoglobulins"/>
    <property type="match status" value="3"/>
</dbReference>
<dbReference type="FunFam" id="3.90.260.10:FF:000001">
    <property type="entry name" value="Protein-glutamine gamma-glutamyltransferase 2"/>
    <property type="match status" value="1"/>
</dbReference>
<dbReference type="PANTHER" id="PTHR11590">
    <property type="entry name" value="PROTEIN-GLUTAMINE GAMMA-GLUTAMYLTRANSFERASE"/>
    <property type="match status" value="1"/>
</dbReference>
<name>A0A3B3SF96_9TELE</name>
<reference evidence="11" key="2">
    <citation type="submission" date="2025-09" db="UniProtKB">
        <authorList>
            <consortium name="Ensembl"/>
        </authorList>
    </citation>
    <scope>IDENTIFICATION</scope>
</reference>
<dbReference type="Ensembl" id="ENSPKIT00000009889.1">
    <property type="protein sequence ID" value="ENSPKIP00000029098.1"/>
    <property type="gene ID" value="ENSPKIG00000010469.1"/>
</dbReference>
<feature type="active site" evidence="8">
    <location>
        <position position="331"/>
    </location>
</feature>
<evidence type="ECO:0000259" key="10">
    <source>
        <dbReference type="SMART" id="SM00460"/>
    </source>
</evidence>
<dbReference type="AlphaFoldDB" id="A0A3B3SF96"/>
<evidence type="ECO:0000256" key="6">
    <source>
        <dbReference type="ARBA" id="ARBA00023315"/>
    </source>
</evidence>
<dbReference type="Proteomes" id="UP000261540">
    <property type="component" value="Unplaced"/>
</dbReference>
<dbReference type="KEGG" id="pki:111856410"/>
<dbReference type="GO" id="GO:0007399">
    <property type="term" value="P:nervous system development"/>
    <property type="evidence" value="ECO:0007669"/>
    <property type="project" value="UniProtKB-ARBA"/>
</dbReference>
<comment type="cofactor">
    <cofactor evidence="1">
        <name>Ca(2+)</name>
        <dbReference type="ChEBI" id="CHEBI:29108"/>
    </cofactor>
</comment>
<proteinExistence type="inferred from homology"/>
<feature type="active site" evidence="8">
    <location>
        <position position="273"/>
    </location>
</feature>
<evidence type="ECO:0000256" key="7">
    <source>
        <dbReference type="ARBA" id="ARBA00024222"/>
    </source>
</evidence>
<dbReference type="STRING" id="1676925.ENSPKIP00000029098"/>